<dbReference type="EMBL" id="VKHS01000039">
    <property type="protein sequence ID" value="MBB0228622.1"/>
    <property type="molecule type" value="Genomic_DNA"/>
</dbReference>
<organism evidence="3 4">
    <name type="scientific">Streptomyces calidiresistens</name>
    <dbReference type="NCBI Taxonomy" id="1485586"/>
    <lineage>
        <taxon>Bacteria</taxon>
        <taxon>Bacillati</taxon>
        <taxon>Actinomycetota</taxon>
        <taxon>Actinomycetes</taxon>
        <taxon>Kitasatosporales</taxon>
        <taxon>Streptomycetaceae</taxon>
        <taxon>Streptomyces</taxon>
    </lineage>
</organism>
<evidence type="ECO:0000313" key="3">
    <source>
        <dbReference type="EMBL" id="MBB0228622.1"/>
    </source>
</evidence>
<dbReference type="AlphaFoldDB" id="A0A7W3XVE2"/>
<protein>
    <recommendedName>
        <fullName evidence="5">Lipoprotein</fullName>
    </recommendedName>
</protein>
<feature type="chain" id="PRO_5038510925" description="Lipoprotein" evidence="2">
    <location>
        <begin position="23"/>
        <end position="228"/>
    </location>
</feature>
<feature type="signal peptide" evidence="2">
    <location>
        <begin position="1"/>
        <end position="22"/>
    </location>
</feature>
<reference evidence="4" key="1">
    <citation type="submission" date="2019-10" db="EMBL/GenBank/DDBJ databases">
        <title>Streptomyces sp. nov., a novel actinobacterium isolated from alkaline environment.</title>
        <authorList>
            <person name="Golinska P."/>
        </authorList>
    </citation>
    <scope>NUCLEOTIDE SEQUENCE [LARGE SCALE GENOMIC DNA]</scope>
    <source>
        <strain evidence="4">DSM 42108</strain>
    </source>
</reference>
<evidence type="ECO:0008006" key="5">
    <source>
        <dbReference type="Google" id="ProtNLM"/>
    </source>
</evidence>
<comment type="caution">
    <text evidence="3">The sequence shown here is derived from an EMBL/GenBank/DDBJ whole genome shotgun (WGS) entry which is preliminary data.</text>
</comment>
<name>A0A7W3XVE2_9ACTN</name>
<keyword evidence="2" id="KW-0732">Signal</keyword>
<dbReference type="PROSITE" id="PS51257">
    <property type="entry name" value="PROKAR_LIPOPROTEIN"/>
    <property type="match status" value="1"/>
</dbReference>
<feature type="region of interest" description="Disordered" evidence="1">
    <location>
        <begin position="22"/>
        <end position="66"/>
    </location>
</feature>
<evidence type="ECO:0000256" key="1">
    <source>
        <dbReference type="SAM" id="MobiDB-lite"/>
    </source>
</evidence>
<gene>
    <name evidence="3" type="ORF">FOE67_03625</name>
</gene>
<dbReference type="RefSeq" id="WP_182660314.1">
    <property type="nucleotide sequence ID" value="NZ_VKHS01000039.1"/>
</dbReference>
<sequence>MTLRTKGAALAAATATALLLTACGGSGDGNDAPIAGTDQGTENTPEPEETTTGDEPEDTDGDHPEIELPDDVELVFDWDTPEDPDEAAALQNARNFIESIALGVVEQNPDHPLYKEYSHPTGNAGNHARDQISMWVDGEWTMHGTDRYYNPEFRTLDNGESLVIELCMDESGMGAKNATTGELYEGEEDPERENFLAYNLLMSPAVHDPDFWQVATAEMVRGADRCRE</sequence>
<dbReference type="Proteomes" id="UP000530234">
    <property type="component" value="Unassembled WGS sequence"/>
</dbReference>
<evidence type="ECO:0000256" key="2">
    <source>
        <dbReference type="SAM" id="SignalP"/>
    </source>
</evidence>
<proteinExistence type="predicted"/>
<feature type="compositionally biased region" description="Acidic residues" evidence="1">
    <location>
        <begin position="45"/>
        <end position="60"/>
    </location>
</feature>
<accession>A0A7W3XVE2</accession>
<evidence type="ECO:0000313" key="4">
    <source>
        <dbReference type="Proteomes" id="UP000530234"/>
    </source>
</evidence>
<keyword evidence="4" id="KW-1185">Reference proteome</keyword>